<keyword evidence="2" id="KW-1185">Reference proteome</keyword>
<gene>
    <name evidence="1" type="ORF">AAEO59_05070</name>
</gene>
<reference evidence="1 2" key="1">
    <citation type="submission" date="2024-04" db="EMBL/GenBank/DDBJ databases">
        <title>Flavobacterium sp. DGU99 16S ribosomal RNA gene Genome sequencing and assembly.</title>
        <authorList>
            <person name="Park S."/>
        </authorList>
    </citation>
    <scope>NUCLEOTIDE SEQUENCE [LARGE SCALE GENOMIC DNA]</scope>
    <source>
        <strain evidence="1 2">DGU99</strain>
    </source>
</reference>
<dbReference type="InterPro" id="IPR028974">
    <property type="entry name" value="TSP_type-3_rpt"/>
</dbReference>
<organism evidence="1 2">
    <name type="scientific">Flavobacterium flavipallidum</name>
    <dbReference type="NCBI Taxonomy" id="3139140"/>
    <lineage>
        <taxon>Bacteria</taxon>
        <taxon>Pseudomonadati</taxon>
        <taxon>Bacteroidota</taxon>
        <taxon>Flavobacteriia</taxon>
        <taxon>Flavobacteriales</taxon>
        <taxon>Flavobacteriaceae</taxon>
        <taxon>Flavobacterium</taxon>
    </lineage>
</organism>
<dbReference type="Proteomes" id="UP001398556">
    <property type="component" value="Unassembled WGS sequence"/>
</dbReference>
<dbReference type="RefSeq" id="WP_341699651.1">
    <property type="nucleotide sequence ID" value="NZ_JBBYHU010000006.1"/>
</dbReference>
<name>A0ABU9HJW0_9FLAO</name>
<evidence type="ECO:0000313" key="2">
    <source>
        <dbReference type="Proteomes" id="UP001398556"/>
    </source>
</evidence>
<dbReference type="EMBL" id="JBBYHU010000006">
    <property type="protein sequence ID" value="MEL1240410.1"/>
    <property type="molecule type" value="Genomic_DNA"/>
</dbReference>
<accession>A0ABU9HJW0</accession>
<dbReference type="Gene3D" id="3.10.50.40">
    <property type="match status" value="1"/>
</dbReference>
<evidence type="ECO:0000313" key="1">
    <source>
        <dbReference type="EMBL" id="MEL1240410.1"/>
    </source>
</evidence>
<dbReference type="SUPFAM" id="SSF103647">
    <property type="entry name" value="TSP type-3 repeat"/>
    <property type="match status" value="1"/>
</dbReference>
<proteinExistence type="predicted"/>
<dbReference type="InterPro" id="IPR046357">
    <property type="entry name" value="PPIase_dom_sf"/>
</dbReference>
<dbReference type="Gene3D" id="4.10.1080.10">
    <property type="entry name" value="TSP type-3 repeat"/>
    <property type="match status" value="1"/>
</dbReference>
<dbReference type="PROSITE" id="PS51257">
    <property type="entry name" value="PROKAR_LIPOPROTEIN"/>
    <property type="match status" value="1"/>
</dbReference>
<comment type="caution">
    <text evidence="1">The sequence shown here is derived from an EMBL/GenBank/DDBJ whole genome shotgun (WGS) entry which is preliminary data.</text>
</comment>
<protein>
    <submittedName>
        <fullName evidence="1">FKBP-type peptidylprolyl isomerase</fullName>
    </submittedName>
</protein>
<dbReference type="GO" id="GO:0016853">
    <property type="term" value="F:isomerase activity"/>
    <property type="evidence" value="ECO:0007669"/>
    <property type="project" value="UniProtKB-KW"/>
</dbReference>
<sequence length="329" mass="36838">MNKFKYYFIVIITSLFLFSCSKDDNSFTTEPLKDYGEQYKIDSVAIKEYLDTYYLDIDINDPNFADNDVVIKKITSTVTKPSIMSYLNSSTFPKLLKKEVELHDITYTLYYLVLREGTGEQPCNVDGVLAAYSGDYIYRTTATETVPSELLTSQFEKVIYPQSFLYLYQLVTGWGEVFPEFRIGTATSKSDGTVEYNNFGAGVMFLPSGLGYYGSGQGTIPSYSPLVFSFKLYAINRSDLDGDGIPSYLEDLNGDGYLRSVATTNNPLEDTDGDGISDFLDTDDDGDGYSTKYEITVNKVVTPYADIPDCSGNTTNPARIKKYLDKNCH</sequence>
<keyword evidence="1" id="KW-0413">Isomerase</keyword>